<evidence type="ECO:0000313" key="2">
    <source>
        <dbReference type="Proteomes" id="UP001153269"/>
    </source>
</evidence>
<feature type="non-terminal residue" evidence="1">
    <location>
        <position position="178"/>
    </location>
</feature>
<accession>A0A9N7VY10</accession>
<gene>
    <name evidence="1" type="ORF">PLEPLA_LOCUS48237</name>
</gene>
<name>A0A9N7VY10_PLEPL</name>
<dbReference type="EMBL" id="CADEAL010004474">
    <property type="protein sequence ID" value="CAB1460386.1"/>
    <property type="molecule type" value="Genomic_DNA"/>
</dbReference>
<proteinExistence type="predicted"/>
<sequence>HAVYLSQTRQELYALQDGPCRTGAKSNRAVPGWVCREGVGSGKAGEVGAQEELAWKLFHLRQILVGGSAKGDVHLRQILVGGSAKGDVHLRVILLGSMASFEEQEASKNTTAQEELAWKLIPPAADPRRRQRKGDVHLRLILVGGSAKGDVHLRLILVGGSAEKDNGLGWNTSPLLVL</sequence>
<dbReference type="AlphaFoldDB" id="A0A9N7VY10"/>
<dbReference type="Proteomes" id="UP001153269">
    <property type="component" value="Unassembled WGS sequence"/>
</dbReference>
<comment type="caution">
    <text evidence="1">The sequence shown here is derived from an EMBL/GenBank/DDBJ whole genome shotgun (WGS) entry which is preliminary data.</text>
</comment>
<keyword evidence="2" id="KW-1185">Reference proteome</keyword>
<evidence type="ECO:0000313" key="1">
    <source>
        <dbReference type="EMBL" id="CAB1460386.1"/>
    </source>
</evidence>
<organism evidence="1 2">
    <name type="scientific">Pleuronectes platessa</name>
    <name type="common">European plaice</name>
    <dbReference type="NCBI Taxonomy" id="8262"/>
    <lineage>
        <taxon>Eukaryota</taxon>
        <taxon>Metazoa</taxon>
        <taxon>Chordata</taxon>
        <taxon>Craniata</taxon>
        <taxon>Vertebrata</taxon>
        <taxon>Euteleostomi</taxon>
        <taxon>Actinopterygii</taxon>
        <taxon>Neopterygii</taxon>
        <taxon>Teleostei</taxon>
        <taxon>Neoteleostei</taxon>
        <taxon>Acanthomorphata</taxon>
        <taxon>Carangaria</taxon>
        <taxon>Pleuronectiformes</taxon>
        <taxon>Pleuronectoidei</taxon>
        <taxon>Pleuronectidae</taxon>
        <taxon>Pleuronectes</taxon>
    </lineage>
</organism>
<reference evidence="1" key="1">
    <citation type="submission" date="2020-03" db="EMBL/GenBank/DDBJ databases">
        <authorList>
            <person name="Weist P."/>
        </authorList>
    </citation>
    <scope>NUCLEOTIDE SEQUENCE</scope>
</reference>
<protein>
    <submittedName>
        <fullName evidence="1">Uncharacterized protein</fullName>
    </submittedName>
</protein>